<sequence length="194" mass="22580">MDTLIIYCHPYAQSFNHAVLERVQSNLNSQGINYQLIDLYAEHFDPTYSAEELSLYHQGGTVDPLVRKYLALLKSCQTVIFITPCWWNSIPGMLKGFIDKVMKEGSNLSHTVTRTGIKGLLTNVQHCYVLTTSTSPTWYLRFFCGNAIQRVFVNTTLKQLGFEHRKWLNFGEISWSSPQRRQRYLQKIAQYRFK</sequence>
<dbReference type="AlphaFoldDB" id="A0A256VM47"/>
<dbReference type="InterPro" id="IPR003680">
    <property type="entry name" value="Flavodoxin_fold"/>
</dbReference>
<dbReference type="EMBL" id="NGQC01000018">
    <property type="protein sequence ID" value="OYT04745.1"/>
    <property type="molecule type" value="Genomic_DNA"/>
</dbReference>
<keyword evidence="2" id="KW-0560">Oxidoreductase</keyword>
<reference evidence="5" key="1">
    <citation type="submission" date="2017-05" db="EMBL/GenBank/DDBJ databases">
        <authorList>
            <person name="Lin X.B."/>
            <person name="Stothard P."/>
            <person name="Tasseva G."/>
            <person name="Walter J."/>
        </authorList>
    </citation>
    <scope>NUCLEOTIDE SEQUENCE [LARGE SCALE GENOMIC DNA]</scope>
    <source>
        <strain evidence="5">103v</strain>
    </source>
</reference>
<dbReference type="SUPFAM" id="SSF52218">
    <property type="entry name" value="Flavoproteins"/>
    <property type="match status" value="1"/>
</dbReference>
<evidence type="ECO:0000313" key="4">
    <source>
        <dbReference type="EMBL" id="OYT04745.1"/>
    </source>
</evidence>
<dbReference type="Gene3D" id="3.40.50.360">
    <property type="match status" value="1"/>
</dbReference>
<accession>A0A256VM47</accession>
<dbReference type="Proteomes" id="UP000216122">
    <property type="component" value="Unassembled WGS sequence"/>
</dbReference>
<evidence type="ECO:0000256" key="2">
    <source>
        <dbReference type="ARBA" id="ARBA00023002"/>
    </source>
</evidence>
<dbReference type="GO" id="GO:0005829">
    <property type="term" value="C:cytosol"/>
    <property type="evidence" value="ECO:0007669"/>
    <property type="project" value="TreeGrafter"/>
</dbReference>
<dbReference type="Pfam" id="PF02525">
    <property type="entry name" value="Flavodoxin_2"/>
    <property type="match status" value="1"/>
</dbReference>
<comment type="similarity">
    <text evidence="1">Belongs to the NAD(P)H dehydrogenase (quinone) family.</text>
</comment>
<dbReference type="PANTHER" id="PTHR10204:SF34">
    <property type="entry name" value="NAD(P)H DEHYDROGENASE [QUINONE] 1 ISOFORM 1"/>
    <property type="match status" value="1"/>
</dbReference>
<evidence type="ECO:0000313" key="5">
    <source>
        <dbReference type="Proteomes" id="UP000216122"/>
    </source>
</evidence>
<proteinExistence type="inferred from homology"/>
<evidence type="ECO:0000259" key="3">
    <source>
        <dbReference type="Pfam" id="PF02525"/>
    </source>
</evidence>
<dbReference type="RefSeq" id="WP_019252204.1">
    <property type="nucleotide sequence ID" value="NZ_NGPH01000015.1"/>
</dbReference>
<reference evidence="4 5" key="2">
    <citation type="submission" date="2017-09" db="EMBL/GenBank/DDBJ databases">
        <title>Tripartite evolution among Lactobacillus johnsonii, Lactobacillus taiwanensis, Lactobacillus reuteri and their rodent host.</title>
        <authorList>
            <person name="Wang T."/>
            <person name="Knowles S."/>
            <person name="Cheng C."/>
        </authorList>
    </citation>
    <scope>NUCLEOTIDE SEQUENCE [LARGE SCALE GENOMIC DNA]</scope>
    <source>
        <strain evidence="4 5">103v</strain>
    </source>
</reference>
<dbReference type="InterPro" id="IPR029039">
    <property type="entry name" value="Flavoprotein-like_sf"/>
</dbReference>
<dbReference type="GO" id="GO:0003955">
    <property type="term" value="F:NAD(P)H dehydrogenase (quinone) activity"/>
    <property type="evidence" value="ECO:0007669"/>
    <property type="project" value="TreeGrafter"/>
</dbReference>
<protein>
    <submittedName>
        <fullName evidence="4">NAD(P)H dehydrogenase</fullName>
    </submittedName>
</protein>
<comment type="caution">
    <text evidence="4">The sequence shown here is derived from an EMBL/GenBank/DDBJ whole genome shotgun (WGS) entry which is preliminary data.</text>
</comment>
<feature type="domain" description="Flavodoxin-like fold" evidence="3">
    <location>
        <begin position="1"/>
        <end position="189"/>
    </location>
</feature>
<evidence type="ECO:0000256" key="1">
    <source>
        <dbReference type="ARBA" id="ARBA00006252"/>
    </source>
</evidence>
<name>A0A256VM47_LIMRT</name>
<gene>
    <name evidence="4" type="ORF">CBG21_01955</name>
</gene>
<organism evidence="4 5">
    <name type="scientific">Limosilactobacillus reuteri</name>
    <name type="common">Lactobacillus reuteri</name>
    <dbReference type="NCBI Taxonomy" id="1598"/>
    <lineage>
        <taxon>Bacteria</taxon>
        <taxon>Bacillati</taxon>
        <taxon>Bacillota</taxon>
        <taxon>Bacilli</taxon>
        <taxon>Lactobacillales</taxon>
        <taxon>Lactobacillaceae</taxon>
        <taxon>Limosilactobacillus</taxon>
    </lineage>
</organism>
<dbReference type="InterPro" id="IPR051545">
    <property type="entry name" value="NAD(P)H_dehydrogenase_qn"/>
</dbReference>
<dbReference type="PANTHER" id="PTHR10204">
    <property type="entry name" value="NAD P H OXIDOREDUCTASE-RELATED"/>
    <property type="match status" value="1"/>
</dbReference>